<name>A0A6G6XJT7_9CAUD</name>
<organism evidence="1 2">
    <name type="scientific">Gordonia phage Skog</name>
    <dbReference type="NCBI Taxonomy" id="2704033"/>
    <lineage>
        <taxon>Viruses</taxon>
        <taxon>Duplodnaviria</taxon>
        <taxon>Heunggongvirae</taxon>
        <taxon>Uroviricota</taxon>
        <taxon>Caudoviricetes</taxon>
        <taxon>Skogvirus</taxon>
        <taxon>Skogvirus Skog</taxon>
    </lineage>
</organism>
<proteinExistence type="predicted"/>
<dbReference type="Proteomes" id="UP000503093">
    <property type="component" value="Segment"/>
</dbReference>
<dbReference type="KEGG" id="vg:64766657"/>
<dbReference type="EMBL" id="MN908687">
    <property type="protein sequence ID" value="QIG58327.1"/>
    <property type="molecule type" value="Genomic_DNA"/>
</dbReference>
<sequence>MTDAILRTNTPMPESGGGMIEATKRAVIVGLRDAIKGSTLNNLIEGNEITVDMEYPLVQEKYPGIWVQFSFTNIINSGLGWEQMLVEIENEGQANEKPHWMPVREFTFEGRATLTVVALTSLERDRIADAIVTMLMFSRPPETDVLYKGTKQFRQLLTSLANNPYVSMSINTDKIIPGGQATTTGVPWDPEILGYEDTYSFDLLGQSNIIFRHDGTYELKRIDVAHEVEVPEPYDWQ</sequence>
<keyword evidence="2" id="KW-1185">Reference proteome</keyword>
<dbReference type="RefSeq" id="YP_010059425.1">
    <property type="nucleotide sequence ID" value="NC_054725.1"/>
</dbReference>
<accession>A0A6G6XJT7</accession>
<gene>
    <name evidence="1" type="primary">176</name>
    <name evidence="1" type="ORF">SEA_SKOG_175</name>
</gene>
<evidence type="ECO:0000313" key="1">
    <source>
        <dbReference type="EMBL" id="QIG58327.1"/>
    </source>
</evidence>
<dbReference type="GeneID" id="64766657"/>
<evidence type="ECO:0000313" key="2">
    <source>
        <dbReference type="Proteomes" id="UP000503093"/>
    </source>
</evidence>
<reference evidence="1 2" key="1">
    <citation type="submission" date="2020-01" db="EMBL/GenBank/DDBJ databases">
        <authorList>
            <person name="Alvaro L.E."/>
            <person name="Baker K.N."/>
            <person name="Baxter I.S."/>
            <person name="Brown M.R."/>
            <person name="Driscoll K.D."/>
            <person name="Elrubaie J.M."/>
            <person name="Feith S.L."/>
            <person name="Indihar D.F."/>
            <person name="Knoch V.T."/>
            <person name="Koirtyohann K.M."/>
            <person name="Kratz M.A."/>
            <person name="Lear A.H."/>
            <person name="Lindblom K.E."/>
            <person name="Marcus E.R."/>
            <person name="Murphy M.E."/>
            <person name="Sensor R."/>
            <person name="Sherman S.J."/>
            <person name="Swift V.R."/>
            <person name="White K.E."/>
            <person name="Wills S.J."/>
            <person name="Gatt S.M."/>
            <person name="Lohbauer S.A."/>
            <person name="Power T.R."/>
            <person name="Rosales K.A."/>
            <person name="Sisson B.M."/>
            <person name="Isern S."/>
            <person name="Michael S.F."/>
            <person name="Sunnen C.N."/>
            <person name="Garlena R.A."/>
            <person name="Russell D.A."/>
            <person name="Pope W.H."/>
            <person name="Jacobs-Sera D."/>
            <person name="Hatfull G.F."/>
        </authorList>
    </citation>
    <scope>NUCLEOTIDE SEQUENCE [LARGE SCALE GENOMIC DNA]</scope>
</reference>
<protein>
    <submittedName>
        <fullName evidence="1">Uncharacterized protein</fullName>
    </submittedName>
</protein>